<dbReference type="PROSITE" id="PS50110">
    <property type="entry name" value="RESPONSE_REGULATORY"/>
    <property type="match status" value="1"/>
</dbReference>
<evidence type="ECO:0000256" key="1">
    <source>
        <dbReference type="ARBA" id="ARBA00022553"/>
    </source>
</evidence>
<keyword evidence="11" id="KW-1185">Reference proteome</keyword>
<keyword evidence="3" id="KW-0805">Transcription regulation</keyword>
<sequence>MTQSDLTTPKSSIRHILVVDDDERLRDLLQRYLTEQGFRVSVAADGKAMTELKRQTSVDLIVLDVMMPGEDGMSICRRLRSAGDKIPIILLTAKVEDSSRIMGLDLGADDYVAKPFNPRELLSRINAVLRRSQTQEHPAGPSRAPEVLMFGPYELSLSNRTLSCNGKKMDITTAEFAMLKVFARHPNEPLSRDRLMELARGREYEAFDRSLDVQISRLRKLIEPNPSKPIYIQTVWGVGYVFVPDGQH</sequence>
<feature type="domain" description="OmpR/PhoB-type" evidence="9">
    <location>
        <begin position="145"/>
        <end position="244"/>
    </location>
</feature>
<gene>
    <name evidence="10" type="primary">ompR</name>
    <name evidence="10" type="ORF">DHf2319_03890</name>
</gene>
<evidence type="ECO:0000256" key="7">
    <source>
        <dbReference type="PROSITE-ProRule" id="PRU01091"/>
    </source>
</evidence>
<feature type="DNA-binding region" description="OmpR/PhoB-type" evidence="7">
    <location>
        <begin position="145"/>
        <end position="244"/>
    </location>
</feature>
<dbReference type="InterPro" id="IPR011006">
    <property type="entry name" value="CheY-like_superfamily"/>
</dbReference>
<keyword evidence="1 6" id="KW-0597">Phosphoprotein</keyword>
<dbReference type="Gene3D" id="3.40.50.2300">
    <property type="match status" value="1"/>
</dbReference>
<keyword evidence="5" id="KW-0804">Transcription</keyword>
<dbReference type="Gene3D" id="6.10.250.690">
    <property type="match status" value="1"/>
</dbReference>
<dbReference type="SUPFAM" id="SSF52172">
    <property type="entry name" value="CheY-like"/>
    <property type="match status" value="1"/>
</dbReference>
<evidence type="ECO:0000256" key="6">
    <source>
        <dbReference type="PROSITE-ProRule" id="PRU00169"/>
    </source>
</evidence>
<evidence type="ECO:0000313" key="10">
    <source>
        <dbReference type="EMBL" id="UOD51057.1"/>
    </source>
</evidence>
<evidence type="ECO:0000313" key="11">
    <source>
        <dbReference type="Proteomes" id="UP000831607"/>
    </source>
</evidence>
<dbReference type="InterPro" id="IPR016032">
    <property type="entry name" value="Sig_transdc_resp-reg_C-effctor"/>
</dbReference>
<dbReference type="CDD" id="cd00383">
    <property type="entry name" value="trans_reg_C"/>
    <property type="match status" value="1"/>
</dbReference>
<dbReference type="Gene3D" id="1.10.10.10">
    <property type="entry name" value="Winged helix-like DNA-binding domain superfamily/Winged helix DNA-binding domain"/>
    <property type="match status" value="1"/>
</dbReference>
<keyword evidence="4 7" id="KW-0238">DNA-binding</keyword>
<dbReference type="InterPro" id="IPR036388">
    <property type="entry name" value="WH-like_DNA-bd_sf"/>
</dbReference>
<dbReference type="InterPro" id="IPR001789">
    <property type="entry name" value="Sig_transdc_resp-reg_receiver"/>
</dbReference>
<dbReference type="PANTHER" id="PTHR48111:SF4">
    <property type="entry name" value="DNA-BINDING DUAL TRANSCRIPTIONAL REGULATOR OMPR"/>
    <property type="match status" value="1"/>
</dbReference>
<dbReference type="SUPFAM" id="SSF46894">
    <property type="entry name" value="C-terminal effector domain of the bipartite response regulators"/>
    <property type="match status" value="1"/>
</dbReference>
<evidence type="ECO:0000256" key="2">
    <source>
        <dbReference type="ARBA" id="ARBA00023012"/>
    </source>
</evidence>
<dbReference type="PANTHER" id="PTHR48111">
    <property type="entry name" value="REGULATOR OF RPOS"/>
    <property type="match status" value="1"/>
</dbReference>
<dbReference type="NCBIfam" id="NF007005">
    <property type="entry name" value="PRK09468.1"/>
    <property type="match status" value="1"/>
</dbReference>
<organism evidence="10 11">
    <name type="scientific">Orrella daihaiensis</name>
    <dbReference type="NCBI Taxonomy" id="2782176"/>
    <lineage>
        <taxon>Bacteria</taxon>
        <taxon>Pseudomonadati</taxon>
        <taxon>Pseudomonadota</taxon>
        <taxon>Betaproteobacteria</taxon>
        <taxon>Burkholderiales</taxon>
        <taxon>Alcaligenaceae</taxon>
        <taxon>Orrella</taxon>
    </lineage>
</organism>
<keyword evidence="2" id="KW-0902">Two-component regulatory system</keyword>
<dbReference type="SMART" id="SM00862">
    <property type="entry name" value="Trans_reg_C"/>
    <property type="match status" value="1"/>
</dbReference>
<protein>
    <submittedName>
        <fullName evidence="10">Two-component system response regulator OmpR</fullName>
    </submittedName>
</protein>
<name>A0ABY4ALB6_9BURK</name>
<dbReference type="EMBL" id="CP063982">
    <property type="protein sequence ID" value="UOD51057.1"/>
    <property type="molecule type" value="Genomic_DNA"/>
</dbReference>
<dbReference type="Proteomes" id="UP000831607">
    <property type="component" value="Chromosome"/>
</dbReference>
<dbReference type="Pfam" id="PF00072">
    <property type="entry name" value="Response_reg"/>
    <property type="match status" value="1"/>
</dbReference>
<accession>A0ABY4ALB6</accession>
<dbReference type="InterPro" id="IPR039420">
    <property type="entry name" value="WalR-like"/>
</dbReference>
<evidence type="ECO:0000256" key="3">
    <source>
        <dbReference type="ARBA" id="ARBA00023015"/>
    </source>
</evidence>
<dbReference type="RefSeq" id="WP_243479493.1">
    <property type="nucleotide sequence ID" value="NZ_CP063982.1"/>
</dbReference>
<evidence type="ECO:0000259" key="9">
    <source>
        <dbReference type="PROSITE" id="PS51755"/>
    </source>
</evidence>
<reference evidence="10 11" key="1">
    <citation type="submission" date="2020-11" db="EMBL/GenBank/DDBJ databases">
        <title>Algicoccus daihaiensis sp.nov., isolated from Daihai Lake in Inner Mongolia.</title>
        <authorList>
            <person name="Kai J."/>
        </authorList>
    </citation>
    <scope>NUCLEOTIDE SEQUENCE [LARGE SCALE GENOMIC DNA]</scope>
    <source>
        <strain evidence="11">f23</strain>
    </source>
</reference>
<proteinExistence type="predicted"/>
<dbReference type="SMART" id="SM00448">
    <property type="entry name" value="REC"/>
    <property type="match status" value="1"/>
</dbReference>
<evidence type="ECO:0000259" key="8">
    <source>
        <dbReference type="PROSITE" id="PS50110"/>
    </source>
</evidence>
<feature type="modified residue" description="4-aspartylphosphate" evidence="6">
    <location>
        <position position="64"/>
    </location>
</feature>
<evidence type="ECO:0000256" key="5">
    <source>
        <dbReference type="ARBA" id="ARBA00023163"/>
    </source>
</evidence>
<dbReference type="InterPro" id="IPR001867">
    <property type="entry name" value="OmpR/PhoB-type_DNA-bd"/>
</dbReference>
<dbReference type="Pfam" id="PF00486">
    <property type="entry name" value="Trans_reg_C"/>
    <property type="match status" value="1"/>
</dbReference>
<dbReference type="CDD" id="cd17574">
    <property type="entry name" value="REC_OmpR"/>
    <property type="match status" value="1"/>
</dbReference>
<dbReference type="PROSITE" id="PS51755">
    <property type="entry name" value="OMPR_PHOB"/>
    <property type="match status" value="1"/>
</dbReference>
<evidence type="ECO:0000256" key="4">
    <source>
        <dbReference type="ARBA" id="ARBA00023125"/>
    </source>
</evidence>
<feature type="domain" description="Response regulatory" evidence="8">
    <location>
        <begin position="15"/>
        <end position="129"/>
    </location>
</feature>